<dbReference type="InterPro" id="IPR036770">
    <property type="entry name" value="Ankyrin_rpt-contain_sf"/>
</dbReference>
<dbReference type="GO" id="GO:0005886">
    <property type="term" value="C:plasma membrane"/>
    <property type="evidence" value="ECO:0007669"/>
    <property type="project" value="TreeGrafter"/>
</dbReference>
<evidence type="ECO:0000259" key="8">
    <source>
        <dbReference type="Pfam" id="PF13962"/>
    </source>
</evidence>
<protein>
    <recommendedName>
        <fullName evidence="8">PGG domain-containing protein</fullName>
    </recommendedName>
</protein>
<evidence type="ECO:0000256" key="5">
    <source>
        <dbReference type="ARBA" id="ARBA00023043"/>
    </source>
</evidence>
<evidence type="ECO:0000256" key="2">
    <source>
        <dbReference type="ARBA" id="ARBA00022692"/>
    </source>
</evidence>
<evidence type="ECO:0000256" key="4">
    <source>
        <dbReference type="ARBA" id="ARBA00022989"/>
    </source>
</evidence>
<evidence type="ECO:0000256" key="6">
    <source>
        <dbReference type="ARBA" id="ARBA00023136"/>
    </source>
</evidence>
<name>A0A2P2QLC7_RHIMU</name>
<dbReference type="InterPro" id="IPR026961">
    <property type="entry name" value="PGG_dom"/>
</dbReference>
<dbReference type="Gene3D" id="1.25.40.20">
    <property type="entry name" value="Ankyrin repeat-containing domain"/>
    <property type="match status" value="1"/>
</dbReference>
<keyword evidence="3" id="KW-0677">Repeat</keyword>
<evidence type="ECO:0000313" key="9">
    <source>
        <dbReference type="EMBL" id="MBX67810.1"/>
    </source>
</evidence>
<keyword evidence="5" id="KW-0040">ANK repeat</keyword>
<proteinExistence type="predicted"/>
<dbReference type="PANTHER" id="PTHR24186">
    <property type="entry name" value="PROTEIN PHOSPHATASE 1 REGULATORY SUBUNIT"/>
    <property type="match status" value="1"/>
</dbReference>
<evidence type="ECO:0000256" key="7">
    <source>
        <dbReference type="SAM" id="Phobius"/>
    </source>
</evidence>
<feature type="domain" description="PGG" evidence="8">
    <location>
        <begin position="115"/>
        <end position="160"/>
    </location>
</feature>
<dbReference type="EMBL" id="GGEC01087326">
    <property type="protein sequence ID" value="MBX67810.1"/>
    <property type="molecule type" value="Transcribed_RNA"/>
</dbReference>
<dbReference type="SUPFAM" id="SSF48403">
    <property type="entry name" value="Ankyrin repeat"/>
    <property type="match status" value="1"/>
</dbReference>
<reference evidence="9" key="1">
    <citation type="submission" date="2018-02" db="EMBL/GenBank/DDBJ databases">
        <title>Rhizophora mucronata_Transcriptome.</title>
        <authorList>
            <person name="Meera S.P."/>
            <person name="Sreeshan A."/>
            <person name="Augustine A."/>
        </authorList>
    </citation>
    <scope>NUCLEOTIDE SEQUENCE</scope>
    <source>
        <tissue evidence="9">Leaf</tissue>
    </source>
</reference>
<feature type="transmembrane region" description="Helical" evidence="7">
    <location>
        <begin position="115"/>
        <end position="136"/>
    </location>
</feature>
<evidence type="ECO:0000256" key="3">
    <source>
        <dbReference type="ARBA" id="ARBA00022737"/>
    </source>
</evidence>
<keyword evidence="6 7" id="KW-0472">Membrane</keyword>
<comment type="subcellular location">
    <subcellularLocation>
        <location evidence="1">Membrane</location>
        <topology evidence="1">Multi-pass membrane protein</topology>
    </subcellularLocation>
</comment>
<accession>A0A2P2QLC7</accession>
<organism evidence="9">
    <name type="scientific">Rhizophora mucronata</name>
    <name type="common">Asiatic mangrove</name>
    <dbReference type="NCBI Taxonomy" id="61149"/>
    <lineage>
        <taxon>Eukaryota</taxon>
        <taxon>Viridiplantae</taxon>
        <taxon>Streptophyta</taxon>
        <taxon>Embryophyta</taxon>
        <taxon>Tracheophyta</taxon>
        <taxon>Spermatophyta</taxon>
        <taxon>Magnoliopsida</taxon>
        <taxon>eudicotyledons</taxon>
        <taxon>Gunneridae</taxon>
        <taxon>Pentapetalae</taxon>
        <taxon>rosids</taxon>
        <taxon>fabids</taxon>
        <taxon>Malpighiales</taxon>
        <taxon>Rhizophoraceae</taxon>
        <taxon>Rhizophora</taxon>
    </lineage>
</organism>
<evidence type="ECO:0000256" key="1">
    <source>
        <dbReference type="ARBA" id="ARBA00004141"/>
    </source>
</evidence>
<keyword evidence="4 7" id="KW-1133">Transmembrane helix</keyword>
<sequence>MLKLNKLDMLINEKDGKGFTPLHWATSNFHPKVVSTLTWDKRVKLEIMNNEGLTALDIAEKNIDSEAPFRKRLTLTALKSANAPRSERGKRQREMVLVGEEWEKSSRKSPDLGRVNTLLLVASLVATVTYACGFTLPGGNNDSDPDPGMATLVRKLAFQFHF</sequence>
<dbReference type="AlphaFoldDB" id="A0A2P2QLC7"/>
<keyword evidence="2 7" id="KW-0812">Transmembrane</keyword>
<dbReference type="PANTHER" id="PTHR24186:SF46">
    <property type="entry name" value="PROTEIN ACCELERATED CELL DEATH 6-LIKE"/>
    <property type="match status" value="1"/>
</dbReference>
<dbReference type="Pfam" id="PF13962">
    <property type="entry name" value="PGG"/>
    <property type="match status" value="1"/>
</dbReference>